<accession>A0A397JA44</accession>
<keyword evidence="2" id="KW-1185">Reference proteome</keyword>
<reference evidence="1 2" key="1">
    <citation type="submission" date="2018-08" db="EMBL/GenBank/DDBJ databases">
        <title>Genome and evolution of the arbuscular mycorrhizal fungus Diversispora epigaea (formerly Glomus versiforme) and its bacterial endosymbionts.</title>
        <authorList>
            <person name="Sun X."/>
            <person name="Fei Z."/>
            <person name="Harrison M."/>
        </authorList>
    </citation>
    <scope>NUCLEOTIDE SEQUENCE [LARGE SCALE GENOMIC DNA]</scope>
    <source>
        <strain evidence="1 2">IT104</strain>
    </source>
</reference>
<dbReference type="AlphaFoldDB" id="A0A397JA44"/>
<evidence type="ECO:0000313" key="2">
    <source>
        <dbReference type="Proteomes" id="UP000266861"/>
    </source>
</evidence>
<protein>
    <submittedName>
        <fullName evidence="1">Uncharacterized protein</fullName>
    </submittedName>
</protein>
<organism evidence="1 2">
    <name type="scientific">Diversispora epigaea</name>
    <dbReference type="NCBI Taxonomy" id="1348612"/>
    <lineage>
        <taxon>Eukaryota</taxon>
        <taxon>Fungi</taxon>
        <taxon>Fungi incertae sedis</taxon>
        <taxon>Mucoromycota</taxon>
        <taxon>Glomeromycotina</taxon>
        <taxon>Glomeromycetes</taxon>
        <taxon>Diversisporales</taxon>
        <taxon>Diversisporaceae</taxon>
        <taxon>Diversispora</taxon>
    </lineage>
</organism>
<gene>
    <name evidence="1" type="ORF">Glove_117g118</name>
</gene>
<sequence length="294" mass="33741">MDMKVTEESLDDVRKNIEEASDMLQIACSALRSCFTVNSSSVKSFVELRTEVTNEARFKEYLPELADESNKNVEICNYTLELHKAILVDFKKKEENVTSVLNQLGLEANEFEESKNALLKSAKIKYCFAIGLFWLPYAPRLFISDARKDTTKAIAASEEKLLAVAAIDAIKNSLSISIANFVKSISKIAGFFKVLTSELTMLAEDHQDAPKKMHYQRIRKKALPIVNYCRRYLSEIPESEAELLAIPENFDKNYVQEWLSKREAEIDNEMITFANWGKRLFTYNKKLYRLITTE</sequence>
<dbReference type="Proteomes" id="UP000266861">
    <property type="component" value="Unassembled WGS sequence"/>
</dbReference>
<proteinExistence type="predicted"/>
<evidence type="ECO:0000313" key="1">
    <source>
        <dbReference type="EMBL" id="RHZ81630.1"/>
    </source>
</evidence>
<name>A0A397JA44_9GLOM</name>
<dbReference type="OrthoDB" id="2360021at2759"/>
<comment type="caution">
    <text evidence="1">The sequence shown here is derived from an EMBL/GenBank/DDBJ whole genome shotgun (WGS) entry which is preliminary data.</text>
</comment>
<dbReference type="EMBL" id="PQFF01000109">
    <property type="protein sequence ID" value="RHZ81630.1"/>
    <property type="molecule type" value="Genomic_DNA"/>
</dbReference>